<dbReference type="SUPFAM" id="SSF53383">
    <property type="entry name" value="PLP-dependent transferases"/>
    <property type="match status" value="1"/>
</dbReference>
<accession>A0AAD7XBV4</accession>
<dbReference type="GO" id="GO:0019752">
    <property type="term" value="P:carboxylic acid metabolic process"/>
    <property type="evidence" value="ECO:0007669"/>
    <property type="project" value="InterPro"/>
</dbReference>
<dbReference type="EMBL" id="JAPEVG010000043">
    <property type="protein sequence ID" value="KAJ8489867.1"/>
    <property type="molecule type" value="Genomic_DNA"/>
</dbReference>
<evidence type="ECO:0000256" key="2">
    <source>
        <dbReference type="ARBA" id="ARBA00009533"/>
    </source>
</evidence>
<dbReference type="PRINTS" id="PR00800">
    <property type="entry name" value="YHDCRBOXLASE"/>
</dbReference>
<evidence type="ECO:0000256" key="6">
    <source>
        <dbReference type="PIRSR" id="PIRSR602129-50"/>
    </source>
</evidence>
<proteinExistence type="inferred from homology"/>
<sequence>MDIEEFRKAGYQAIDRICDYYASLQERPVVSQVQPGYLVDALPSNPPEQAEDFNSIADDFQKMILPGITNWQHPNFFAYFPTACSLEGILGDLYSSSVSNPGFNWLSSPACTELEQVVMDWCAKLIGLGDHFLNKSGVGGGVIQTTASEACIVICVAARARYVRENPEAKLEDLVIYTTTQTHSLGVKAGLVLGLEVRALPVKPEDEYGLRGETLHQALAEDHAQGKRPFVLIGTVGTTSSGAVDNLEEIGEVLKEHPSIWLHVDSAWAGVAMACPEYRAFGKLDAINKYAESYDTNFHKASMRLNSWGLVNFDASMLWVRSRKNLTDALDVTPEFLRTKQHDAGLVVDYRNWHLGLGRRFRSLKVWFVLRRYGIEGFRKHIREGVELNEYFASLVRASPSFELVTTPSLALSVFRLTLPPSVSSELEGKDETTVRTAQNDLNRAFHTRISAHSDKIFLTQTMLNDTFCVRFAVGAQRTRKAHVDAAWELVQENAREATEEWLQQRTKV</sequence>
<keyword evidence="5 7" id="KW-0456">Lyase</keyword>
<dbReference type="InterPro" id="IPR015422">
    <property type="entry name" value="PyrdxlP-dep_Trfase_small"/>
</dbReference>
<reference evidence="8" key="1">
    <citation type="submission" date="2022-11" db="EMBL/GenBank/DDBJ databases">
        <title>Genome Sequence of Cubamyces cubensis.</title>
        <authorList>
            <person name="Buettner E."/>
        </authorList>
    </citation>
    <scope>NUCLEOTIDE SEQUENCE</scope>
    <source>
        <strain evidence="8">MPL-01</strain>
    </source>
</reference>
<evidence type="ECO:0000256" key="4">
    <source>
        <dbReference type="ARBA" id="ARBA00022898"/>
    </source>
</evidence>
<evidence type="ECO:0000256" key="5">
    <source>
        <dbReference type="ARBA" id="ARBA00023239"/>
    </source>
</evidence>
<dbReference type="Gene3D" id="1.20.1340.10">
    <property type="entry name" value="dopa decarboxylase, N-terminal domain"/>
    <property type="match status" value="1"/>
</dbReference>
<evidence type="ECO:0000313" key="9">
    <source>
        <dbReference type="Proteomes" id="UP001215151"/>
    </source>
</evidence>
<dbReference type="AlphaFoldDB" id="A0AAD7XBV4"/>
<dbReference type="Proteomes" id="UP001215151">
    <property type="component" value="Unassembled WGS sequence"/>
</dbReference>
<dbReference type="Gene3D" id="3.40.640.10">
    <property type="entry name" value="Type I PLP-dependent aspartate aminotransferase-like (Major domain)"/>
    <property type="match status" value="1"/>
</dbReference>
<dbReference type="InterPro" id="IPR010977">
    <property type="entry name" value="Aromatic_deC"/>
</dbReference>
<evidence type="ECO:0008006" key="10">
    <source>
        <dbReference type="Google" id="ProtNLM"/>
    </source>
</evidence>
<evidence type="ECO:0000256" key="7">
    <source>
        <dbReference type="RuleBase" id="RU000382"/>
    </source>
</evidence>
<dbReference type="PANTHER" id="PTHR11999">
    <property type="entry name" value="GROUP II PYRIDOXAL-5-PHOSPHATE DECARBOXYLASE"/>
    <property type="match status" value="1"/>
</dbReference>
<keyword evidence="9" id="KW-1185">Reference proteome</keyword>
<comment type="caution">
    <text evidence="8">The sequence shown here is derived from an EMBL/GenBank/DDBJ whole genome shotgun (WGS) entry which is preliminary data.</text>
</comment>
<dbReference type="GO" id="GO:0030170">
    <property type="term" value="F:pyridoxal phosphate binding"/>
    <property type="evidence" value="ECO:0007669"/>
    <property type="project" value="InterPro"/>
</dbReference>
<evidence type="ECO:0000313" key="8">
    <source>
        <dbReference type="EMBL" id="KAJ8489867.1"/>
    </source>
</evidence>
<dbReference type="InterPro" id="IPR015421">
    <property type="entry name" value="PyrdxlP-dep_Trfase_major"/>
</dbReference>
<dbReference type="InterPro" id="IPR015424">
    <property type="entry name" value="PyrdxlP-dep_Trfase"/>
</dbReference>
<organism evidence="8 9">
    <name type="scientific">Trametes cubensis</name>
    <dbReference type="NCBI Taxonomy" id="1111947"/>
    <lineage>
        <taxon>Eukaryota</taxon>
        <taxon>Fungi</taxon>
        <taxon>Dikarya</taxon>
        <taxon>Basidiomycota</taxon>
        <taxon>Agaricomycotina</taxon>
        <taxon>Agaricomycetes</taxon>
        <taxon>Polyporales</taxon>
        <taxon>Polyporaceae</taxon>
        <taxon>Trametes</taxon>
    </lineage>
</organism>
<keyword evidence="3" id="KW-0210">Decarboxylase</keyword>
<gene>
    <name evidence="8" type="ORF">ONZ51_g2672</name>
</gene>
<feature type="modified residue" description="N6-(pyridoxal phosphate)lysine" evidence="6">
    <location>
        <position position="300"/>
    </location>
</feature>
<keyword evidence="4 6" id="KW-0663">Pyridoxal phosphate</keyword>
<name>A0AAD7XBV4_9APHY</name>
<comment type="similarity">
    <text evidence="2 7">Belongs to the group II decarboxylase family.</text>
</comment>
<protein>
    <recommendedName>
        <fullName evidence="10">Aromatic-L-amino-acid decarboxylase</fullName>
    </recommendedName>
</protein>
<evidence type="ECO:0000256" key="3">
    <source>
        <dbReference type="ARBA" id="ARBA00022793"/>
    </source>
</evidence>
<dbReference type="GO" id="GO:0016831">
    <property type="term" value="F:carboxy-lyase activity"/>
    <property type="evidence" value="ECO:0007669"/>
    <property type="project" value="UniProtKB-KW"/>
</dbReference>
<dbReference type="Pfam" id="PF00282">
    <property type="entry name" value="Pyridoxal_deC"/>
    <property type="match status" value="1"/>
</dbReference>
<comment type="cofactor">
    <cofactor evidence="1 6 7">
        <name>pyridoxal 5'-phosphate</name>
        <dbReference type="ChEBI" id="CHEBI:597326"/>
    </cofactor>
</comment>
<dbReference type="GO" id="GO:0005737">
    <property type="term" value="C:cytoplasm"/>
    <property type="evidence" value="ECO:0007669"/>
    <property type="project" value="TreeGrafter"/>
</dbReference>
<evidence type="ECO:0000256" key="1">
    <source>
        <dbReference type="ARBA" id="ARBA00001933"/>
    </source>
</evidence>
<dbReference type="PANTHER" id="PTHR11999:SF70">
    <property type="entry name" value="MIP05841P"/>
    <property type="match status" value="1"/>
</dbReference>
<dbReference type="InterPro" id="IPR002129">
    <property type="entry name" value="PyrdxlP-dep_de-COase"/>
</dbReference>
<dbReference type="GO" id="GO:0006520">
    <property type="term" value="P:amino acid metabolic process"/>
    <property type="evidence" value="ECO:0007669"/>
    <property type="project" value="InterPro"/>
</dbReference>
<dbReference type="Gene3D" id="3.90.1150.10">
    <property type="entry name" value="Aspartate Aminotransferase, domain 1"/>
    <property type="match status" value="1"/>
</dbReference>